<proteinExistence type="predicted"/>
<dbReference type="EMBL" id="JAXIOK010000012">
    <property type="protein sequence ID" value="KAK4758565.1"/>
    <property type="molecule type" value="Genomic_DNA"/>
</dbReference>
<dbReference type="Proteomes" id="UP001345219">
    <property type="component" value="Chromosome 15"/>
</dbReference>
<sequence length="84" mass="9264">MARLRTCSIHNLHPSLGFSIRFSGNSEAQDCDRAEEDDSKYECESTHLSLFSDLGGRPGKLRKEERRGVGQVELTVNGRGGQIG</sequence>
<keyword evidence="2" id="KW-1185">Reference proteome</keyword>
<name>A0AAN7K0I9_9MYRT</name>
<gene>
    <name evidence="1" type="ORF">SAY87_019866</name>
</gene>
<dbReference type="AlphaFoldDB" id="A0AAN7K0I9"/>
<reference evidence="1 2" key="1">
    <citation type="journal article" date="2023" name="Hortic Res">
        <title>Pangenome of water caltrop reveals structural variations and asymmetric subgenome divergence after allopolyploidization.</title>
        <authorList>
            <person name="Zhang X."/>
            <person name="Chen Y."/>
            <person name="Wang L."/>
            <person name="Yuan Y."/>
            <person name="Fang M."/>
            <person name="Shi L."/>
            <person name="Lu R."/>
            <person name="Comes H.P."/>
            <person name="Ma Y."/>
            <person name="Chen Y."/>
            <person name="Huang G."/>
            <person name="Zhou Y."/>
            <person name="Zheng Z."/>
            <person name="Qiu Y."/>
        </authorList>
    </citation>
    <scope>NUCLEOTIDE SEQUENCE [LARGE SCALE GENOMIC DNA]</scope>
    <source>
        <tissue evidence="1">Roots</tissue>
    </source>
</reference>
<comment type="caution">
    <text evidence="1">The sequence shown here is derived from an EMBL/GenBank/DDBJ whole genome shotgun (WGS) entry which is preliminary data.</text>
</comment>
<accession>A0AAN7K0I9</accession>
<evidence type="ECO:0000313" key="2">
    <source>
        <dbReference type="Proteomes" id="UP001345219"/>
    </source>
</evidence>
<organism evidence="1 2">
    <name type="scientific">Trapa incisa</name>
    <dbReference type="NCBI Taxonomy" id="236973"/>
    <lineage>
        <taxon>Eukaryota</taxon>
        <taxon>Viridiplantae</taxon>
        <taxon>Streptophyta</taxon>
        <taxon>Embryophyta</taxon>
        <taxon>Tracheophyta</taxon>
        <taxon>Spermatophyta</taxon>
        <taxon>Magnoliopsida</taxon>
        <taxon>eudicotyledons</taxon>
        <taxon>Gunneridae</taxon>
        <taxon>Pentapetalae</taxon>
        <taxon>rosids</taxon>
        <taxon>malvids</taxon>
        <taxon>Myrtales</taxon>
        <taxon>Lythraceae</taxon>
        <taxon>Trapa</taxon>
    </lineage>
</organism>
<evidence type="ECO:0000313" key="1">
    <source>
        <dbReference type="EMBL" id="KAK4758565.1"/>
    </source>
</evidence>
<protein>
    <submittedName>
        <fullName evidence="1">Uncharacterized protein</fullName>
    </submittedName>
</protein>